<dbReference type="AlphaFoldDB" id="A0A926RUI1"/>
<reference evidence="1" key="1">
    <citation type="submission" date="2020-09" db="EMBL/GenBank/DDBJ databases">
        <title>A novel bacterium of genus Hazenella, isolated from South China Sea.</title>
        <authorList>
            <person name="Huang H."/>
            <person name="Mo K."/>
            <person name="Hu Y."/>
        </authorList>
    </citation>
    <scope>NUCLEOTIDE SEQUENCE</scope>
    <source>
        <strain evidence="1">IB182357</strain>
    </source>
</reference>
<dbReference type="Proteomes" id="UP000661691">
    <property type="component" value="Unassembled WGS sequence"/>
</dbReference>
<keyword evidence="2" id="KW-1185">Reference proteome</keyword>
<evidence type="ECO:0000313" key="1">
    <source>
        <dbReference type="EMBL" id="MBD1373965.1"/>
    </source>
</evidence>
<dbReference type="EMBL" id="JACXAH010000055">
    <property type="protein sequence ID" value="MBD1373965.1"/>
    <property type="molecule type" value="Genomic_DNA"/>
</dbReference>
<dbReference type="NCBIfam" id="NF033521">
    <property type="entry name" value="lasso_leader_L3"/>
    <property type="match status" value="1"/>
</dbReference>
<organism evidence="1 2">
    <name type="scientific">Polycladospora coralii</name>
    <dbReference type="NCBI Taxonomy" id="2771432"/>
    <lineage>
        <taxon>Bacteria</taxon>
        <taxon>Bacillati</taxon>
        <taxon>Bacillota</taxon>
        <taxon>Bacilli</taxon>
        <taxon>Bacillales</taxon>
        <taxon>Thermoactinomycetaceae</taxon>
        <taxon>Polycladospora</taxon>
    </lineage>
</organism>
<protein>
    <submittedName>
        <fullName evidence="1">Lasso RiPP family leader peptide-containing protein</fullName>
    </submittedName>
</protein>
<comment type="caution">
    <text evidence="1">The sequence shown here is derived from an EMBL/GenBank/DDBJ whole genome shotgun (WGS) entry which is preliminary data.</text>
</comment>
<evidence type="ECO:0000313" key="2">
    <source>
        <dbReference type="Proteomes" id="UP000661691"/>
    </source>
</evidence>
<proteinExistence type="predicted"/>
<name>A0A926RUI1_9BACL</name>
<sequence>MLIEIGSFEELTLGFKHKDTADENSYQN</sequence>
<accession>A0A926RUI1</accession>
<gene>
    <name evidence="1" type="ORF">IC620_16605</name>
</gene>